<name>A0A4R4WAU8_9ACTN</name>
<dbReference type="EMBL" id="SMKP01000116">
    <property type="protein sequence ID" value="TDD15909.1"/>
    <property type="molecule type" value="Genomic_DNA"/>
</dbReference>
<keyword evidence="2" id="KW-0540">Nuclease</keyword>
<comment type="caution">
    <text evidence="2">The sequence shown here is derived from an EMBL/GenBank/DDBJ whole genome shotgun (WGS) entry which is preliminary data.</text>
</comment>
<dbReference type="SUPFAM" id="SSF56219">
    <property type="entry name" value="DNase I-like"/>
    <property type="match status" value="1"/>
</dbReference>
<dbReference type="AlphaFoldDB" id="A0A4R4WAU8"/>
<dbReference type="InterPro" id="IPR036691">
    <property type="entry name" value="Endo/exonu/phosph_ase_sf"/>
</dbReference>
<gene>
    <name evidence="2" type="ORF">E1294_33140</name>
</gene>
<dbReference type="Pfam" id="PF03372">
    <property type="entry name" value="Exo_endo_phos"/>
    <property type="match status" value="1"/>
</dbReference>
<reference evidence="2 3" key="1">
    <citation type="submission" date="2019-03" db="EMBL/GenBank/DDBJ databases">
        <title>Draft genome sequences of novel Actinobacteria.</title>
        <authorList>
            <person name="Sahin N."/>
            <person name="Ay H."/>
            <person name="Saygin H."/>
        </authorList>
    </citation>
    <scope>NUCLEOTIDE SEQUENCE [LARGE SCALE GENOMIC DNA]</scope>
    <source>
        <strain evidence="2 3">KC712</strain>
    </source>
</reference>
<dbReference type="GO" id="GO:0004527">
    <property type="term" value="F:exonuclease activity"/>
    <property type="evidence" value="ECO:0007669"/>
    <property type="project" value="UniProtKB-KW"/>
</dbReference>
<keyword evidence="2" id="KW-0269">Exonuclease</keyword>
<protein>
    <submittedName>
        <fullName evidence="2">Endonuclease/exonuclease/phosphatase family protein</fullName>
    </submittedName>
</protein>
<organism evidence="2 3">
    <name type="scientific">Nonomuraea diastatica</name>
    <dbReference type="NCBI Taxonomy" id="1848329"/>
    <lineage>
        <taxon>Bacteria</taxon>
        <taxon>Bacillati</taxon>
        <taxon>Actinomycetota</taxon>
        <taxon>Actinomycetes</taxon>
        <taxon>Streptosporangiales</taxon>
        <taxon>Streptosporangiaceae</taxon>
        <taxon>Nonomuraea</taxon>
    </lineage>
</organism>
<dbReference type="GO" id="GO:0004519">
    <property type="term" value="F:endonuclease activity"/>
    <property type="evidence" value="ECO:0007669"/>
    <property type="project" value="UniProtKB-KW"/>
</dbReference>
<keyword evidence="3" id="KW-1185">Reference proteome</keyword>
<keyword evidence="2" id="KW-0378">Hydrolase</keyword>
<dbReference type="OrthoDB" id="3531939at2"/>
<evidence type="ECO:0000313" key="2">
    <source>
        <dbReference type="EMBL" id="TDD15909.1"/>
    </source>
</evidence>
<accession>A0A4R4WAU8</accession>
<keyword evidence="2" id="KW-0255">Endonuclease</keyword>
<dbReference type="InterPro" id="IPR005135">
    <property type="entry name" value="Endo/exonuclease/phosphatase"/>
</dbReference>
<proteinExistence type="predicted"/>
<sequence>MVSSALTALTVPGTAKASTSAESYTVWHWNVAGNTLNHGSATNGMVRAAVASIVARGASFVSFNELCINQYQALVTGLRNAGWPADGANFARFVVTYPATSGGPCSGKDYGNAIFSKQPLGAAERISLPDDGKTEKRKMLCAPLEARPRLRFCSTHTTYVDAYRSSQLNAVLRKLEAYHANGDTVVIAGDFNLQPNSARLDGYYSSTLNTPNNRGNTGRYRELDDADPNDCPGYGELTVSTPDSKGACGTGTKLDMIFAREDKITGTYSGDSLAPPTTCATNPGGLCSDHRVLLGAVTLS</sequence>
<evidence type="ECO:0000313" key="3">
    <source>
        <dbReference type="Proteomes" id="UP000294543"/>
    </source>
</evidence>
<dbReference type="Gene3D" id="3.60.10.10">
    <property type="entry name" value="Endonuclease/exonuclease/phosphatase"/>
    <property type="match status" value="1"/>
</dbReference>
<evidence type="ECO:0000259" key="1">
    <source>
        <dbReference type="Pfam" id="PF03372"/>
    </source>
</evidence>
<feature type="domain" description="Endonuclease/exonuclease/phosphatase" evidence="1">
    <location>
        <begin position="29"/>
        <end position="290"/>
    </location>
</feature>
<dbReference type="Proteomes" id="UP000294543">
    <property type="component" value="Unassembled WGS sequence"/>
</dbReference>